<sequence>MLRRKPTRIELRAEDKEEYEAAKRAAAEAKAAQHQTEQQHPLSPIPQGDKKPTAAQRIGFKSVALRVQASVHEVEIKLRLPNKEAHEQVKKALQKGHRVQHAQENIFFDGTQGELDSSHRTCRVRFYNGNKKAVITSKARQALQGAWVGPRN</sequence>
<evidence type="ECO:0000256" key="1">
    <source>
        <dbReference type="ARBA" id="ARBA00022786"/>
    </source>
</evidence>
<protein>
    <recommendedName>
        <fullName evidence="3">CYTH domain-containing protein</fullName>
    </recommendedName>
</protein>
<dbReference type="EMBL" id="JALJOS010000047">
    <property type="protein sequence ID" value="KAK9819439.1"/>
    <property type="molecule type" value="Genomic_DNA"/>
</dbReference>
<comment type="caution">
    <text evidence="4">The sequence shown here is derived from an EMBL/GenBank/DDBJ whole genome shotgun (WGS) entry which is preliminary data.</text>
</comment>
<gene>
    <name evidence="4" type="ORF">WJX74_004640</name>
</gene>
<dbReference type="InterPro" id="IPR018860">
    <property type="entry name" value="APC_suCDC26"/>
</dbReference>
<keyword evidence="1" id="KW-0833">Ubl conjugation pathway</keyword>
<evidence type="ECO:0000313" key="4">
    <source>
        <dbReference type="EMBL" id="KAK9819439.1"/>
    </source>
</evidence>
<dbReference type="SUPFAM" id="SSF55154">
    <property type="entry name" value="CYTH-like phosphatases"/>
    <property type="match status" value="1"/>
</dbReference>
<dbReference type="PANTHER" id="PTHR34948">
    <property type="entry name" value="OS08G0299200 PROTEIN"/>
    <property type="match status" value="1"/>
</dbReference>
<dbReference type="GO" id="GO:0005680">
    <property type="term" value="C:anaphase-promoting complex"/>
    <property type="evidence" value="ECO:0007669"/>
    <property type="project" value="InterPro"/>
</dbReference>
<dbReference type="PROSITE" id="PS51707">
    <property type="entry name" value="CYTH"/>
    <property type="match status" value="1"/>
</dbReference>
<accession>A0AAW1QDH3</accession>
<dbReference type="Proteomes" id="UP001438707">
    <property type="component" value="Unassembled WGS sequence"/>
</dbReference>
<organism evidence="4 5">
    <name type="scientific">Apatococcus lobatus</name>
    <dbReference type="NCBI Taxonomy" id="904363"/>
    <lineage>
        <taxon>Eukaryota</taxon>
        <taxon>Viridiplantae</taxon>
        <taxon>Chlorophyta</taxon>
        <taxon>core chlorophytes</taxon>
        <taxon>Trebouxiophyceae</taxon>
        <taxon>Chlorellales</taxon>
        <taxon>Chlorellaceae</taxon>
        <taxon>Apatococcus</taxon>
    </lineage>
</organism>
<evidence type="ECO:0000256" key="2">
    <source>
        <dbReference type="SAM" id="MobiDB-lite"/>
    </source>
</evidence>
<dbReference type="GO" id="GO:0016462">
    <property type="term" value="F:pyrophosphatase activity"/>
    <property type="evidence" value="ECO:0007669"/>
    <property type="project" value="UniProtKB-ARBA"/>
</dbReference>
<dbReference type="Gene3D" id="2.40.320.10">
    <property type="entry name" value="Hypothetical Protein Pfu-838710-001"/>
    <property type="match status" value="1"/>
</dbReference>
<feature type="compositionally biased region" description="Basic and acidic residues" evidence="2">
    <location>
        <begin position="7"/>
        <end position="27"/>
    </location>
</feature>
<dbReference type="AlphaFoldDB" id="A0AAW1QDH3"/>
<proteinExistence type="predicted"/>
<dbReference type="InterPro" id="IPR023577">
    <property type="entry name" value="CYTH_domain"/>
</dbReference>
<dbReference type="Pfam" id="PF01928">
    <property type="entry name" value="CYTH"/>
    <property type="match status" value="1"/>
</dbReference>
<evidence type="ECO:0000259" key="3">
    <source>
        <dbReference type="PROSITE" id="PS51707"/>
    </source>
</evidence>
<dbReference type="Pfam" id="PF10471">
    <property type="entry name" value="ANAPC_CDC26"/>
    <property type="match status" value="1"/>
</dbReference>
<evidence type="ECO:0000313" key="5">
    <source>
        <dbReference type="Proteomes" id="UP001438707"/>
    </source>
</evidence>
<feature type="region of interest" description="Disordered" evidence="2">
    <location>
        <begin position="1"/>
        <end position="57"/>
    </location>
</feature>
<dbReference type="GO" id="GO:0031145">
    <property type="term" value="P:anaphase-promoting complex-dependent catabolic process"/>
    <property type="evidence" value="ECO:0007669"/>
    <property type="project" value="InterPro"/>
</dbReference>
<feature type="domain" description="CYTH" evidence="3">
    <location>
        <begin position="71"/>
        <end position="152"/>
    </location>
</feature>
<dbReference type="InterPro" id="IPR033469">
    <property type="entry name" value="CYTH-like_dom_sf"/>
</dbReference>
<keyword evidence="5" id="KW-1185">Reference proteome</keyword>
<reference evidence="4 5" key="1">
    <citation type="journal article" date="2024" name="Nat. Commun.">
        <title>Phylogenomics reveals the evolutionary origins of lichenization in chlorophyte algae.</title>
        <authorList>
            <person name="Puginier C."/>
            <person name="Libourel C."/>
            <person name="Otte J."/>
            <person name="Skaloud P."/>
            <person name="Haon M."/>
            <person name="Grisel S."/>
            <person name="Petersen M."/>
            <person name="Berrin J.G."/>
            <person name="Delaux P.M."/>
            <person name="Dal Grande F."/>
            <person name="Keller J."/>
        </authorList>
    </citation>
    <scope>NUCLEOTIDE SEQUENCE [LARGE SCALE GENOMIC DNA]</scope>
    <source>
        <strain evidence="4 5">SAG 2145</strain>
    </source>
</reference>
<name>A0AAW1QDH3_9CHLO</name>
<dbReference type="PANTHER" id="PTHR34948:SF2">
    <property type="entry name" value="TRIPHOSPHATE TUNNEL METALLOENZYME 3"/>
    <property type="match status" value="1"/>
</dbReference>